<dbReference type="InterPro" id="IPR017923">
    <property type="entry name" value="TFIIS_N"/>
</dbReference>
<dbReference type="AlphaFoldDB" id="A0A420Y261"/>
<dbReference type="GO" id="GO:0005634">
    <property type="term" value="C:nucleus"/>
    <property type="evidence" value="ECO:0007669"/>
    <property type="project" value="UniProtKB-SubCell"/>
</dbReference>
<dbReference type="OrthoDB" id="21124at2759"/>
<evidence type="ECO:0000313" key="9">
    <source>
        <dbReference type="EMBL" id="RKU41968.1"/>
    </source>
</evidence>
<sequence length="462" mass="51007">MSDTGSPAAATPTNEAVADSLPHTNEDTHADEGAELLEQPQDDDGNEQQDAVDGLEGVDGGDLSDKDSDLLSEIDEDQFDDYRADPVTIDESITKTLKASKRKRTDDAPKKPREGRRAKKRARSEDDDLGGDYGEGTSRRARKARNAGEGRPSKEEQEAAKRAAEKEAEANMTPEERRRRALERAMDAAIKNPSKRRRKKDEVDLEDQIDEEIASLKVRMEKACVADNDAREAGKPAVHKLKLLPEVTAMLNRNTVQDAVLDPETNFLQSIKYFLEPLNDGSLPAYNIQRDIFTALTKLPIEKEALLSSGIGKVVLFYTQSNRPEVGIKRMAQRLVGEWSRPILKRTDDYKKRHVETRDFDYAAAKLAQRQAAVSGSQLPVRPASQATGGSQRYLAEREKALAPVQTSNRARPVGLPASYTVAPRSTFDPNRAGQPDHRPIGAGGAEAFRRMTQKGKGGRRG</sequence>
<evidence type="ECO:0000256" key="6">
    <source>
        <dbReference type="PROSITE-ProRule" id="PRU00649"/>
    </source>
</evidence>
<comment type="similarity">
    <text evidence="5">Belongs to the IWS1 family.</text>
</comment>
<dbReference type="STRING" id="177199.A0A420Y261"/>
<evidence type="ECO:0000256" key="7">
    <source>
        <dbReference type="SAM" id="MobiDB-lite"/>
    </source>
</evidence>
<evidence type="ECO:0000256" key="5">
    <source>
        <dbReference type="ARBA" id="ARBA00037992"/>
    </source>
</evidence>
<dbReference type="SUPFAM" id="SSF47676">
    <property type="entry name" value="Conserved domain common to transcription factors TFIIS, elongin A, CRSP70"/>
    <property type="match status" value="1"/>
</dbReference>
<feature type="compositionally biased region" description="Basic and acidic residues" evidence="7">
    <location>
        <begin position="146"/>
        <end position="179"/>
    </location>
</feature>
<dbReference type="Gene3D" id="1.20.930.10">
    <property type="entry name" value="Conserved domain common to transcription factors TFIIS, elongin A, CRSP70"/>
    <property type="match status" value="1"/>
</dbReference>
<dbReference type="FunFam" id="1.20.930.10:FF:000003">
    <property type="entry name" value="Putative Transcription factor IWS1"/>
    <property type="match status" value="1"/>
</dbReference>
<keyword evidence="10" id="KW-1185">Reference proteome</keyword>
<feature type="region of interest" description="Disordered" evidence="7">
    <location>
        <begin position="420"/>
        <end position="462"/>
    </location>
</feature>
<feature type="compositionally biased region" description="Basic residues" evidence="7">
    <location>
        <begin position="452"/>
        <end position="462"/>
    </location>
</feature>
<keyword evidence="2" id="KW-0804">Transcription</keyword>
<accession>A0A420Y261</accession>
<keyword evidence="1" id="KW-0805">Transcription regulation</keyword>
<keyword evidence="3 6" id="KW-0539">Nucleus</keyword>
<evidence type="ECO:0000313" key="10">
    <source>
        <dbReference type="Proteomes" id="UP000275385"/>
    </source>
</evidence>
<dbReference type="Pfam" id="PF08711">
    <property type="entry name" value="Med26"/>
    <property type="match status" value="1"/>
</dbReference>
<evidence type="ECO:0000256" key="3">
    <source>
        <dbReference type="ARBA" id="ARBA00023242"/>
    </source>
</evidence>
<evidence type="ECO:0000259" key="8">
    <source>
        <dbReference type="PROSITE" id="PS51319"/>
    </source>
</evidence>
<dbReference type="InterPro" id="IPR035441">
    <property type="entry name" value="TFIIS/LEDGF_dom_sf"/>
</dbReference>
<dbReference type="PROSITE" id="PS51319">
    <property type="entry name" value="TFIIS_N"/>
    <property type="match status" value="1"/>
</dbReference>
<dbReference type="EMBL" id="QVQW01000063">
    <property type="protein sequence ID" value="RKU41968.1"/>
    <property type="molecule type" value="Genomic_DNA"/>
</dbReference>
<feature type="domain" description="TFIIS N-terminal" evidence="8">
    <location>
        <begin position="269"/>
        <end position="346"/>
    </location>
</feature>
<dbReference type="GO" id="GO:0016973">
    <property type="term" value="P:poly(A)+ mRNA export from nucleus"/>
    <property type="evidence" value="ECO:0007669"/>
    <property type="project" value="TreeGrafter"/>
</dbReference>
<evidence type="ECO:0000256" key="1">
    <source>
        <dbReference type="ARBA" id="ARBA00023015"/>
    </source>
</evidence>
<name>A0A420Y261_9PEZI</name>
<protein>
    <submittedName>
        <fullName evidence="9">Transcription factor iws1</fullName>
    </submittedName>
</protein>
<reference evidence="9 10" key="1">
    <citation type="submission" date="2018-08" db="EMBL/GenBank/DDBJ databases">
        <title>Draft genome of the lignicolous fungus Coniochaeta pulveracea.</title>
        <authorList>
            <person name="Borstlap C.J."/>
            <person name="De Witt R.N."/>
            <person name="Botha A."/>
            <person name="Volschenk H."/>
        </authorList>
    </citation>
    <scope>NUCLEOTIDE SEQUENCE [LARGE SCALE GENOMIC DNA]</scope>
    <source>
        <strain evidence="9 10">CAB683</strain>
    </source>
</reference>
<feature type="region of interest" description="Disordered" evidence="7">
    <location>
        <begin position="1"/>
        <end position="179"/>
    </location>
</feature>
<dbReference type="Proteomes" id="UP000275385">
    <property type="component" value="Unassembled WGS sequence"/>
</dbReference>
<organism evidence="9 10">
    <name type="scientific">Coniochaeta pulveracea</name>
    <dbReference type="NCBI Taxonomy" id="177199"/>
    <lineage>
        <taxon>Eukaryota</taxon>
        <taxon>Fungi</taxon>
        <taxon>Dikarya</taxon>
        <taxon>Ascomycota</taxon>
        <taxon>Pezizomycotina</taxon>
        <taxon>Sordariomycetes</taxon>
        <taxon>Sordariomycetidae</taxon>
        <taxon>Coniochaetales</taxon>
        <taxon>Coniochaetaceae</taxon>
        <taxon>Coniochaeta</taxon>
    </lineage>
</organism>
<comment type="function">
    <text evidence="4">Transcription factor involved in RNA polymerase II transcription regulation. May function in both SPT15/TBP post-recruitment and recruitment steps of transcription.</text>
</comment>
<evidence type="ECO:0000256" key="2">
    <source>
        <dbReference type="ARBA" id="ARBA00023163"/>
    </source>
</evidence>
<proteinExistence type="inferred from homology"/>
<feature type="compositionally biased region" description="Acidic residues" evidence="7">
    <location>
        <begin position="70"/>
        <end position="79"/>
    </location>
</feature>
<evidence type="ECO:0000256" key="4">
    <source>
        <dbReference type="ARBA" id="ARBA00037349"/>
    </source>
</evidence>
<gene>
    <name evidence="9" type="primary">IWS1</name>
    <name evidence="9" type="ORF">DL546_000060</name>
</gene>
<comment type="caution">
    <text evidence="9">The sequence shown here is derived from an EMBL/GenBank/DDBJ whole genome shotgun (WGS) entry which is preliminary data.</text>
</comment>
<comment type="subcellular location">
    <subcellularLocation>
        <location evidence="6">Nucleus</location>
    </subcellularLocation>
</comment>
<dbReference type="PANTHER" id="PTHR46010:SF1">
    <property type="entry name" value="PROTEIN IWS1 HOMOLOG"/>
    <property type="match status" value="1"/>
</dbReference>
<dbReference type="InterPro" id="IPR051037">
    <property type="entry name" value="RNAPII_TF_IWS1"/>
</dbReference>
<dbReference type="PANTHER" id="PTHR46010">
    <property type="entry name" value="PROTEIN IWS1 HOMOLOG"/>
    <property type="match status" value="1"/>
</dbReference>
<feature type="compositionally biased region" description="Basic residues" evidence="7">
    <location>
        <begin position="113"/>
        <end position="122"/>
    </location>
</feature>